<feature type="binding site" evidence="5">
    <location>
        <position position="369"/>
    </location>
    <ligand>
        <name>substrate</name>
    </ligand>
</feature>
<feature type="binding site" evidence="5">
    <location>
        <position position="255"/>
    </location>
    <ligand>
        <name>pyridoxal 5'-phosphate</name>
        <dbReference type="ChEBI" id="CHEBI:597326"/>
    </ligand>
</feature>
<dbReference type="PRINTS" id="PR01181">
    <property type="entry name" value="DAPDCRBXLASE"/>
</dbReference>
<dbReference type="InterPro" id="IPR009006">
    <property type="entry name" value="Ala_racemase/Decarboxylase_C"/>
</dbReference>
<dbReference type="PANTHER" id="PTHR43727:SF2">
    <property type="entry name" value="GROUP IV DECARBOXYLASE"/>
    <property type="match status" value="1"/>
</dbReference>
<dbReference type="SUPFAM" id="SSF51419">
    <property type="entry name" value="PLP-binding barrel"/>
    <property type="match status" value="1"/>
</dbReference>
<comment type="similarity">
    <text evidence="5">Belongs to the Orn/Lys/Arg decarboxylase class-II family. LysA subfamily.</text>
</comment>
<dbReference type="FunFam" id="3.20.20.10:FF:000003">
    <property type="entry name" value="Diaminopimelate decarboxylase"/>
    <property type="match status" value="1"/>
</dbReference>
<proteinExistence type="inferred from homology"/>
<dbReference type="GO" id="GO:0009089">
    <property type="term" value="P:lysine biosynthetic process via diaminopimelate"/>
    <property type="evidence" value="ECO:0007669"/>
    <property type="project" value="UniProtKB-UniRule"/>
</dbReference>
<evidence type="ECO:0000259" key="9">
    <source>
        <dbReference type="Pfam" id="PF02784"/>
    </source>
</evidence>
<evidence type="ECO:0000256" key="8">
    <source>
        <dbReference type="RuleBase" id="RU003738"/>
    </source>
</evidence>
<dbReference type="InterPro" id="IPR000183">
    <property type="entry name" value="Orn/DAP/Arg_de-COase"/>
</dbReference>
<dbReference type="HAMAP" id="MF_02120">
    <property type="entry name" value="LysA"/>
    <property type="match status" value="1"/>
</dbReference>
<sequence length="445" mass="48279">MKAGDVLRYYQYGTQTTNQAGHLSIGGVDTLELAHKYGTPLVVYDVALIKQRIAEFKQVFEAAGVAYKVTYASKAFTAIAMYQLLAEQGVGCDVVSGGEIYTAQQAGFPLATASFHGNNKLAAELEYAVTAGVGTIVLDNFHEIDLLNDILTTQDKTIDVLLRISPGISAHTHEYIMTGQEDSKFGFDLKSGQATTAFEKVQALPRLNLRGVHCHIGSQIFETKGFEMAAEAMIALLAQWQQQGFTAQVLNLGGGFGVRYTAEDQPLAPQDYVRDIVKIVKNQAAAAQLPLPEIWIEPGRSMVAEAGTSLYTIGSRKDLPGIRHYLAVDGGMGDNIRPALYEAKYTAVLANAPEAEPVETVSIAGKYCESGDMLVWDLPLPQSKPGDVLAMFVTGAYGYSMASNYNRNPRPAVVFVENGQARLVIKRETYADMAHLDVNESPSHL</sequence>
<dbReference type="PANTHER" id="PTHR43727">
    <property type="entry name" value="DIAMINOPIMELATE DECARBOXYLASE"/>
    <property type="match status" value="1"/>
</dbReference>
<dbReference type="eggNOG" id="COG0019">
    <property type="taxonomic scope" value="Bacteria"/>
</dbReference>
<feature type="binding site" evidence="5">
    <location>
        <position position="397"/>
    </location>
    <ligand>
        <name>pyridoxal 5'-phosphate</name>
        <dbReference type="ChEBI" id="CHEBI:597326"/>
    </ligand>
</feature>
<dbReference type="CDD" id="cd06828">
    <property type="entry name" value="PLPDE_III_DapDC"/>
    <property type="match status" value="1"/>
</dbReference>
<protein>
    <recommendedName>
        <fullName evidence="5 6">Diaminopimelate decarboxylase</fullName>
        <shortName evidence="5">DAP decarboxylase</shortName>
        <shortName evidence="5">DAPDC</shortName>
        <ecNumber evidence="5 6">4.1.1.20</ecNumber>
    </recommendedName>
</protein>
<keyword evidence="2 5" id="KW-0210">Decarboxylase</keyword>
<evidence type="ECO:0000313" key="10">
    <source>
        <dbReference type="EMBL" id="KRK18628.1"/>
    </source>
</evidence>
<name>A0A0R1FGS7_9LACO</name>
<evidence type="ECO:0000256" key="5">
    <source>
        <dbReference type="HAMAP-Rule" id="MF_02120"/>
    </source>
</evidence>
<keyword evidence="5" id="KW-0028">Amino-acid biosynthesis</keyword>
<evidence type="ECO:0000256" key="4">
    <source>
        <dbReference type="ARBA" id="ARBA00023239"/>
    </source>
</evidence>
<feature type="binding site" evidence="5">
    <location>
        <position position="397"/>
    </location>
    <ligand>
        <name>substrate</name>
    </ligand>
</feature>
<dbReference type="UniPathway" id="UPA00034">
    <property type="reaction ID" value="UER00027"/>
</dbReference>
<feature type="binding site" evidence="5">
    <location>
        <begin position="297"/>
        <end position="300"/>
    </location>
    <ligand>
        <name>pyridoxal 5'-phosphate</name>
        <dbReference type="ChEBI" id="CHEBI:597326"/>
    </ligand>
</feature>
<gene>
    <name evidence="5" type="primary">lysA</name>
    <name evidence="10" type="ORF">FD22_GL000231</name>
</gene>
<dbReference type="Proteomes" id="UP000051181">
    <property type="component" value="Unassembled WGS sequence"/>
</dbReference>
<evidence type="ECO:0000256" key="7">
    <source>
        <dbReference type="PIRSR" id="PIRSR600183-50"/>
    </source>
</evidence>
<accession>A0A0R1FGS7</accession>
<evidence type="ECO:0000313" key="11">
    <source>
        <dbReference type="Proteomes" id="UP000051181"/>
    </source>
</evidence>
<reference evidence="10 11" key="1">
    <citation type="journal article" date="2015" name="Genome Announc.">
        <title>Expanding the biotechnology potential of lactobacilli through comparative genomics of 213 strains and associated genera.</title>
        <authorList>
            <person name="Sun Z."/>
            <person name="Harris H.M."/>
            <person name="McCann A."/>
            <person name="Guo C."/>
            <person name="Argimon S."/>
            <person name="Zhang W."/>
            <person name="Yang X."/>
            <person name="Jeffery I.B."/>
            <person name="Cooney J.C."/>
            <person name="Kagawa T.F."/>
            <person name="Liu W."/>
            <person name="Song Y."/>
            <person name="Salvetti E."/>
            <person name="Wrobel A."/>
            <person name="Rasinkangas P."/>
            <person name="Parkhill J."/>
            <person name="Rea M.C."/>
            <person name="O'Sullivan O."/>
            <person name="Ritari J."/>
            <person name="Douillard F.P."/>
            <person name="Paul Ross R."/>
            <person name="Yang R."/>
            <person name="Briner A.E."/>
            <person name="Felis G.E."/>
            <person name="de Vos W.M."/>
            <person name="Barrangou R."/>
            <person name="Klaenhammer T.R."/>
            <person name="Caufield P.W."/>
            <person name="Cui Y."/>
            <person name="Zhang H."/>
            <person name="O'Toole P.W."/>
        </authorList>
    </citation>
    <scope>NUCLEOTIDE SEQUENCE [LARGE SCALE GENOMIC DNA]</scope>
    <source>
        <strain evidence="10 11">DSM 20001</strain>
    </source>
</reference>
<comment type="cofactor">
    <cofactor evidence="1 5 7 8">
        <name>pyridoxal 5'-phosphate</name>
        <dbReference type="ChEBI" id="CHEBI:597326"/>
    </cofactor>
</comment>
<evidence type="ECO:0000256" key="3">
    <source>
        <dbReference type="ARBA" id="ARBA00022898"/>
    </source>
</evidence>
<comment type="caution">
    <text evidence="10">The sequence shown here is derived from an EMBL/GenBank/DDBJ whole genome shotgun (WGS) entry which is preliminary data.</text>
</comment>
<feature type="binding site" evidence="5">
    <location>
        <position position="300"/>
    </location>
    <ligand>
        <name>substrate</name>
    </ligand>
</feature>
<dbReference type="PRINTS" id="PR01179">
    <property type="entry name" value="ODADCRBXLASE"/>
</dbReference>
<dbReference type="PATRIC" id="fig|913848.6.peg.227"/>
<evidence type="ECO:0000256" key="1">
    <source>
        <dbReference type="ARBA" id="ARBA00001933"/>
    </source>
</evidence>
<evidence type="ECO:0000256" key="6">
    <source>
        <dbReference type="NCBIfam" id="TIGR01048"/>
    </source>
</evidence>
<evidence type="ECO:0000256" key="2">
    <source>
        <dbReference type="ARBA" id="ARBA00022793"/>
    </source>
</evidence>
<feature type="active site" description="Proton donor" evidence="7">
    <location>
        <position position="368"/>
    </location>
</feature>
<feature type="domain" description="Orn/DAP/Arg decarboxylase 2 N-terminal" evidence="9">
    <location>
        <begin position="48"/>
        <end position="304"/>
    </location>
</feature>
<dbReference type="Gene3D" id="2.40.37.10">
    <property type="entry name" value="Lyase, Ornithine Decarboxylase, Chain A, domain 1"/>
    <property type="match status" value="1"/>
</dbReference>
<dbReference type="EMBL" id="AZCN01000011">
    <property type="protein sequence ID" value="KRK18628.1"/>
    <property type="molecule type" value="Genomic_DNA"/>
</dbReference>
<feature type="modified residue" description="N6-(pyridoxal phosphate)lysine" evidence="5 7">
    <location>
        <position position="74"/>
    </location>
</feature>
<dbReference type="InterPro" id="IPR022644">
    <property type="entry name" value="De-COase2_N"/>
</dbReference>
<comment type="pathway">
    <text evidence="5 8">Amino-acid biosynthesis; L-lysine biosynthesis via DAP pathway; L-lysine from DL-2,6-diaminopimelate: step 1/1.</text>
</comment>
<organism evidence="10 11">
    <name type="scientific">Loigolactobacillus coryniformis subsp. coryniformis KCTC 3167 = DSM 20001</name>
    <dbReference type="NCBI Taxonomy" id="913848"/>
    <lineage>
        <taxon>Bacteria</taxon>
        <taxon>Bacillati</taxon>
        <taxon>Bacillota</taxon>
        <taxon>Bacilli</taxon>
        <taxon>Lactobacillales</taxon>
        <taxon>Lactobacillaceae</taxon>
        <taxon>Loigolactobacillus</taxon>
    </lineage>
</organism>
<dbReference type="SUPFAM" id="SSF50621">
    <property type="entry name" value="Alanine racemase C-terminal domain-like"/>
    <property type="match status" value="1"/>
</dbReference>
<feature type="binding site" evidence="5">
    <location>
        <position position="341"/>
    </location>
    <ligand>
        <name>substrate</name>
    </ligand>
</feature>
<keyword evidence="4 5" id="KW-0456">Lyase</keyword>
<dbReference type="GO" id="GO:0030170">
    <property type="term" value="F:pyridoxal phosphate binding"/>
    <property type="evidence" value="ECO:0007669"/>
    <property type="project" value="UniProtKB-UniRule"/>
</dbReference>
<dbReference type="InterPro" id="IPR029066">
    <property type="entry name" value="PLP-binding_barrel"/>
</dbReference>
<dbReference type="InterPro" id="IPR002986">
    <property type="entry name" value="DAP_deCOOHase_LysA"/>
</dbReference>
<keyword evidence="5 8" id="KW-0457">Lysine biosynthesis</keyword>
<keyword evidence="3 5" id="KW-0663">Pyridoxal phosphate</keyword>
<dbReference type="AlphaFoldDB" id="A0A0R1FGS7"/>
<dbReference type="RefSeq" id="WP_040473110.1">
    <property type="nucleotide sequence ID" value="NZ_AZCN01000011.1"/>
</dbReference>
<feature type="binding site" evidence="5">
    <location>
        <position position="337"/>
    </location>
    <ligand>
        <name>substrate</name>
    </ligand>
</feature>
<comment type="function">
    <text evidence="5">Specifically catalyzes the decarboxylation of meso-diaminopimelate (meso-DAP) to L-lysine.</text>
</comment>
<dbReference type="EC" id="4.1.1.20" evidence="5 6"/>
<dbReference type="Pfam" id="PF02784">
    <property type="entry name" value="Orn_Arg_deC_N"/>
    <property type="match status" value="1"/>
</dbReference>
<dbReference type="NCBIfam" id="TIGR01048">
    <property type="entry name" value="lysA"/>
    <property type="match status" value="1"/>
</dbReference>
<dbReference type="Gene3D" id="3.20.20.10">
    <property type="entry name" value="Alanine racemase"/>
    <property type="match status" value="1"/>
</dbReference>
<comment type="catalytic activity">
    <reaction evidence="5 8">
        <text>meso-2,6-diaminopimelate + H(+) = L-lysine + CO2</text>
        <dbReference type="Rhea" id="RHEA:15101"/>
        <dbReference type="ChEBI" id="CHEBI:15378"/>
        <dbReference type="ChEBI" id="CHEBI:16526"/>
        <dbReference type="ChEBI" id="CHEBI:32551"/>
        <dbReference type="ChEBI" id="CHEBI:57791"/>
        <dbReference type="EC" id="4.1.1.20"/>
    </reaction>
</comment>
<dbReference type="GO" id="GO:0008836">
    <property type="term" value="F:diaminopimelate decarboxylase activity"/>
    <property type="evidence" value="ECO:0007669"/>
    <property type="project" value="UniProtKB-UniRule"/>
</dbReference>
<comment type="subunit">
    <text evidence="5">Homodimer.</text>
</comment>